<keyword evidence="6 8" id="KW-1133">Transmembrane helix</keyword>
<evidence type="ECO:0000259" key="9">
    <source>
        <dbReference type="PROSITE" id="PS50928"/>
    </source>
</evidence>
<keyword evidence="4 8" id="KW-0812">Transmembrane</keyword>
<feature type="transmembrane region" description="Helical" evidence="8">
    <location>
        <begin position="52"/>
        <end position="71"/>
    </location>
</feature>
<proteinExistence type="inferred from homology"/>
<protein>
    <submittedName>
        <fullName evidence="10">Amino acid ABC transporter permease</fullName>
    </submittedName>
</protein>
<feature type="transmembrane region" description="Helical" evidence="8">
    <location>
        <begin position="18"/>
        <end position="40"/>
    </location>
</feature>
<sequence>MKELKIIETLLKGLPNTLILIVGSFVFATLVGVLIAWLYLRKHKGFQAIAKIYLGISRGTPPLLMLLVAYYGLPKLLEVVGININDWSKMFFAIAGLSIGWGAYLAEAFRSAYLAVDKGQHEAGLAIGLSNRHIFLHIMMPQTMLIALPNIENLLIGLIKATSLVYVIGITDMYNVATDLSNINQGVYQLSIFVTLALIYWFIVLIVEFIFRLFRNHFKYVTV</sequence>
<feature type="transmembrane region" description="Helical" evidence="8">
    <location>
        <begin position="91"/>
        <end position="109"/>
    </location>
</feature>
<evidence type="ECO:0000256" key="6">
    <source>
        <dbReference type="ARBA" id="ARBA00022989"/>
    </source>
</evidence>
<dbReference type="PANTHER" id="PTHR30614">
    <property type="entry name" value="MEMBRANE COMPONENT OF AMINO ACID ABC TRANSPORTER"/>
    <property type="match status" value="1"/>
</dbReference>
<evidence type="ECO:0000256" key="5">
    <source>
        <dbReference type="ARBA" id="ARBA00022970"/>
    </source>
</evidence>
<dbReference type="SUPFAM" id="SSF161098">
    <property type="entry name" value="MetI-like"/>
    <property type="match status" value="1"/>
</dbReference>
<evidence type="ECO:0000256" key="4">
    <source>
        <dbReference type="ARBA" id="ARBA00022692"/>
    </source>
</evidence>
<dbReference type="Proteomes" id="UP001139006">
    <property type="component" value="Unassembled WGS sequence"/>
</dbReference>
<dbReference type="Pfam" id="PF00528">
    <property type="entry name" value="BPD_transp_1"/>
    <property type="match status" value="1"/>
</dbReference>
<dbReference type="CDD" id="cd06261">
    <property type="entry name" value="TM_PBP2"/>
    <property type="match status" value="1"/>
</dbReference>
<keyword evidence="7 8" id="KW-0472">Membrane</keyword>
<dbReference type="InterPro" id="IPR000515">
    <property type="entry name" value="MetI-like"/>
</dbReference>
<keyword evidence="11" id="KW-1185">Reference proteome</keyword>
<organism evidence="10 11">
    <name type="scientific">Ligilactobacillus ubinensis</name>
    <dbReference type="NCBI Taxonomy" id="2876789"/>
    <lineage>
        <taxon>Bacteria</taxon>
        <taxon>Bacillati</taxon>
        <taxon>Bacillota</taxon>
        <taxon>Bacilli</taxon>
        <taxon>Lactobacillales</taxon>
        <taxon>Lactobacillaceae</taxon>
        <taxon>Ligilactobacillus</taxon>
    </lineage>
</organism>
<comment type="similarity">
    <text evidence="8">Belongs to the binding-protein-dependent transport system permease family.</text>
</comment>
<dbReference type="InterPro" id="IPR010065">
    <property type="entry name" value="AA_ABC_transptr_permease_3TM"/>
</dbReference>
<dbReference type="PANTHER" id="PTHR30614:SF0">
    <property type="entry name" value="L-CYSTINE TRANSPORT SYSTEM PERMEASE PROTEIN TCYL"/>
    <property type="match status" value="1"/>
</dbReference>
<keyword evidence="3" id="KW-1003">Cell membrane</keyword>
<dbReference type="Gene3D" id="1.10.3720.10">
    <property type="entry name" value="MetI-like"/>
    <property type="match status" value="1"/>
</dbReference>
<feature type="transmembrane region" description="Helical" evidence="8">
    <location>
        <begin position="188"/>
        <end position="211"/>
    </location>
</feature>
<reference evidence="10 11" key="1">
    <citation type="journal article" date="2023" name="Int. J. Syst. Evol. Microbiol.">
        <title>Ligilactobacillus ubinensis sp. nov., a novel species isolated from the wild ferment of a durian fruit (Durio zibethinus).</title>
        <authorList>
            <person name="Heng Y.C."/>
            <person name="Menon N."/>
            <person name="Chen B."/>
            <person name="Loo B.Z.L."/>
            <person name="Wong G.W.J."/>
            <person name="Lim A.C.H."/>
            <person name="Silvaraju S."/>
            <person name="Kittelmann S."/>
        </authorList>
    </citation>
    <scope>NUCLEOTIDE SEQUENCE [LARGE SCALE GENOMIC DNA]</scope>
    <source>
        <strain evidence="10 11">WILCCON 0076</strain>
    </source>
</reference>
<dbReference type="PROSITE" id="PS50928">
    <property type="entry name" value="ABC_TM1"/>
    <property type="match status" value="1"/>
</dbReference>
<evidence type="ECO:0000256" key="8">
    <source>
        <dbReference type="RuleBase" id="RU363032"/>
    </source>
</evidence>
<evidence type="ECO:0000313" key="11">
    <source>
        <dbReference type="Proteomes" id="UP001139006"/>
    </source>
</evidence>
<dbReference type="GO" id="GO:0006865">
    <property type="term" value="P:amino acid transport"/>
    <property type="evidence" value="ECO:0007669"/>
    <property type="project" value="UniProtKB-KW"/>
</dbReference>
<dbReference type="AlphaFoldDB" id="A0A9X2FH79"/>
<gene>
    <name evidence="10" type="ORF">LB941_00240</name>
</gene>
<dbReference type="NCBIfam" id="TIGR01726">
    <property type="entry name" value="HEQRo_perm_3TM"/>
    <property type="match status" value="1"/>
</dbReference>
<dbReference type="GO" id="GO:0022857">
    <property type="term" value="F:transmembrane transporter activity"/>
    <property type="evidence" value="ECO:0007669"/>
    <property type="project" value="InterPro"/>
</dbReference>
<name>A0A9X2FH79_9LACO</name>
<dbReference type="GO" id="GO:0043190">
    <property type="term" value="C:ATP-binding cassette (ABC) transporter complex"/>
    <property type="evidence" value="ECO:0007669"/>
    <property type="project" value="InterPro"/>
</dbReference>
<evidence type="ECO:0000256" key="3">
    <source>
        <dbReference type="ARBA" id="ARBA00022475"/>
    </source>
</evidence>
<feature type="domain" description="ABC transmembrane type-1" evidence="9">
    <location>
        <begin position="14"/>
        <end position="211"/>
    </location>
</feature>
<evidence type="ECO:0000256" key="7">
    <source>
        <dbReference type="ARBA" id="ARBA00023136"/>
    </source>
</evidence>
<keyword evidence="5" id="KW-0029">Amino-acid transport</keyword>
<comment type="caution">
    <text evidence="10">The sequence shown here is derived from an EMBL/GenBank/DDBJ whole genome shotgun (WGS) entry which is preliminary data.</text>
</comment>
<evidence type="ECO:0000256" key="1">
    <source>
        <dbReference type="ARBA" id="ARBA00004651"/>
    </source>
</evidence>
<dbReference type="InterPro" id="IPR035906">
    <property type="entry name" value="MetI-like_sf"/>
</dbReference>
<accession>A0A9X2FH79</accession>
<evidence type="ECO:0000256" key="2">
    <source>
        <dbReference type="ARBA" id="ARBA00022448"/>
    </source>
</evidence>
<dbReference type="InterPro" id="IPR043429">
    <property type="entry name" value="ArtM/GltK/GlnP/TcyL/YhdX-like"/>
</dbReference>
<feature type="transmembrane region" description="Helical" evidence="8">
    <location>
        <begin position="145"/>
        <end position="168"/>
    </location>
</feature>
<dbReference type="EMBL" id="JAIULA010000001">
    <property type="protein sequence ID" value="MCP0885759.1"/>
    <property type="molecule type" value="Genomic_DNA"/>
</dbReference>
<comment type="subcellular location">
    <subcellularLocation>
        <location evidence="1 8">Cell membrane</location>
        <topology evidence="1 8">Multi-pass membrane protein</topology>
    </subcellularLocation>
</comment>
<evidence type="ECO:0000313" key="10">
    <source>
        <dbReference type="EMBL" id="MCP0885759.1"/>
    </source>
</evidence>
<dbReference type="RefSeq" id="WP_253358412.1">
    <property type="nucleotide sequence ID" value="NZ_JAIULA010000001.1"/>
</dbReference>
<keyword evidence="2 8" id="KW-0813">Transport</keyword>